<dbReference type="SUPFAM" id="SSF47203">
    <property type="entry name" value="Acyl-CoA dehydrogenase C-terminal domain-like"/>
    <property type="match status" value="1"/>
</dbReference>
<organism evidence="17 18">
    <name type="scientific">Azospirillum melinis</name>
    <dbReference type="NCBI Taxonomy" id="328839"/>
    <lineage>
        <taxon>Bacteria</taxon>
        <taxon>Pseudomonadati</taxon>
        <taxon>Pseudomonadota</taxon>
        <taxon>Alphaproteobacteria</taxon>
        <taxon>Rhodospirillales</taxon>
        <taxon>Azospirillaceae</taxon>
        <taxon>Azospirillum</taxon>
    </lineage>
</organism>
<evidence type="ECO:0000256" key="6">
    <source>
        <dbReference type="ARBA" id="ARBA00023033"/>
    </source>
</evidence>
<dbReference type="EMBL" id="WHOS01000007">
    <property type="protein sequence ID" value="NUA99183.1"/>
    <property type="molecule type" value="Genomic_DNA"/>
</dbReference>
<keyword evidence="6" id="KW-0503">Monooxygenase</keyword>
<dbReference type="Pfam" id="PF08028">
    <property type="entry name" value="Acyl-CoA_dh_2"/>
    <property type="match status" value="1"/>
</dbReference>
<evidence type="ECO:0000256" key="4">
    <source>
        <dbReference type="ARBA" id="ARBA00022741"/>
    </source>
</evidence>
<comment type="subcellular location">
    <subcellularLocation>
        <location evidence="1">Cytoplasm</location>
    </subcellularLocation>
</comment>
<dbReference type="Proteomes" id="UP000605086">
    <property type="component" value="Unassembled WGS sequence"/>
</dbReference>
<evidence type="ECO:0000256" key="7">
    <source>
        <dbReference type="ARBA" id="ARBA00034307"/>
    </source>
</evidence>
<evidence type="ECO:0000256" key="12">
    <source>
        <dbReference type="ARBA" id="ARBA00048445"/>
    </source>
</evidence>
<evidence type="ECO:0000313" key="18">
    <source>
        <dbReference type="Proteomes" id="UP000605086"/>
    </source>
</evidence>
<feature type="domain" description="Acyl-CoA dehydrogenase/oxidase N-terminal" evidence="15">
    <location>
        <begin position="21"/>
        <end position="115"/>
    </location>
</feature>
<dbReference type="PANTHER" id="PTHR43884">
    <property type="entry name" value="ACYL-COA DEHYDROGENASE"/>
    <property type="match status" value="1"/>
</dbReference>
<feature type="domain" description="Acyl-CoA oxidase/dehydrogenase middle" evidence="14">
    <location>
        <begin position="148"/>
        <end position="217"/>
    </location>
</feature>
<dbReference type="Gene3D" id="1.10.540.10">
    <property type="entry name" value="Acyl-CoA dehydrogenase/oxidase, N-terminal domain"/>
    <property type="match status" value="1"/>
</dbReference>
<dbReference type="Gene3D" id="2.40.110.10">
    <property type="entry name" value="Butyryl-CoA Dehydrogenase, subunit A, domain 2"/>
    <property type="match status" value="1"/>
</dbReference>
<name>A0ABX2KHD2_9PROT</name>
<feature type="domain" description="Acyl-CoA dehydrogenase C-terminal" evidence="16">
    <location>
        <begin position="243"/>
        <end position="380"/>
    </location>
</feature>
<comment type="catalytic activity">
    <reaction evidence="13">
        <text>dibenzothiophene + 2 FMNH2 + 2 O2 = dibenzothiophene 5,5-dioxide + 2 FMN + 2 H2O + 2 H(+)</text>
        <dbReference type="Rhea" id="RHEA:49072"/>
        <dbReference type="ChEBI" id="CHEBI:15377"/>
        <dbReference type="ChEBI" id="CHEBI:15378"/>
        <dbReference type="ChEBI" id="CHEBI:15379"/>
        <dbReference type="ChEBI" id="CHEBI:23681"/>
        <dbReference type="ChEBI" id="CHEBI:57618"/>
        <dbReference type="ChEBI" id="CHEBI:58210"/>
        <dbReference type="ChEBI" id="CHEBI:90356"/>
        <dbReference type="EC" id="1.14.14.21"/>
    </reaction>
</comment>
<evidence type="ECO:0000256" key="5">
    <source>
        <dbReference type="ARBA" id="ARBA00023002"/>
    </source>
</evidence>
<evidence type="ECO:0000256" key="1">
    <source>
        <dbReference type="ARBA" id="ARBA00004496"/>
    </source>
</evidence>
<dbReference type="InterPro" id="IPR036250">
    <property type="entry name" value="AcylCo_DH-like_C"/>
</dbReference>
<evidence type="ECO:0000259" key="16">
    <source>
        <dbReference type="Pfam" id="PF08028"/>
    </source>
</evidence>
<evidence type="ECO:0000256" key="2">
    <source>
        <dbReference type="ARBA" id="ARBA00022630"/>
    </source>
</evidence>
<dbReference type="PANTHER" id="PTHR43884:SF12">
    <property type="entry name" value="ISOVALERYL-COA DEHYDROGENASE, MITOCHONDRIAL-RELATED"/>
    <property type="match status" value="1"/>
</dbReference>
<keyword evidence="4" id="KW-0547">Nucleotide-binding</keyword>
<evidence type="ECO:0000259" key="14">
    <source>
        <dbReference type="Pfam" id="PF02770"/>
    </source>
</evidence>
<dbReference type="InterPro" id="IPR046373">
    <property type="entry name" value="Acyl-CoA_Oxase/DH_mid-dom_sf"/>
</dbReference>
<evidence type="ECO:0000256" key="9">
    <source>
        <dbReference type="ARBA" id="ARBA00034328"/>
    </source>
</evidence>
<reference evidence="17 18" key="1">
    <citation type="submission" date="2019-10" db="EMBL/GenBank/DDBJ databases">
        <title>Genome sequence of Azospirillum melinis.</title>
        <authorList>
            <person name="Ambrosini A."/>
            <person name="Sant'Anna F.H."/>
            <person name="Cassan F.D."/>
            <person name="Souza E.M."/>
            <person name="Passaglia L.M.P."/>
        </authorList>
    </citation>
    <scope>NUCLEOTIDE SEQUENCE [LARGE SCALE GENOMIC DNA]</scope>
    <source>
        <strain evidence="17 18">TMCY0552</strain>
    </source>
</reference>
<dbReference type="PIRSF" id="PIRSF016578">
    <property type="entry name" value="HsaA"/>
    <property type="match status" value="1"/>
</dbReference>
<gene>
    <name evidence="17" type="ORF">GBZ48_07775</name>
</gene>
<dbReference type="InterPro" id="IPR009100">
    <property type="entry name" value="AcylCoA_DH/oxidase_NM_dom_sf"/>
</dbReference>
<keyword evidence="5" id="KW-0560">Oxidoreductase</keyword>
<dbReference type="InterPro" id="IPR037069">
    <property type="entry name" value="AcylCoA_DH/ox_N_sf"/>
</dbReference>
<comment type="pathway">
    <text evidence="7">Sulfur metabolism; dibenzothiophene degradation.</text>
</comment>
<comment type="catalytic activity">
    <reaction evidence="12">
        <text>dibenzothiophene 5-oxide + FMNH2 + O2 = dibenzothiophene 5,5-dioxide + FMN + H2O + H(+)</text>
        <dbReference type="Rhea" id="RHEA:49080"/>
        <dbReference type="ChEBI" id="CHEBI:15377"/>
        <dbReference type="ChEBI" id="CHEBI:15378"/>
        <dbReference type="ChEBI" id="CHEBI:15379"/>
        <dbReference type="ChEBI" id="CHEBI:23683"/>
        <dbReference type="ChEBI" id="CHEBI:57618"/>
        <dbReference type="ChEBI" id="CHEBI:58210"/>
        <dbReference type="ChEBI" id="CHEBI:90356"/>
    </reaction>
</comment>
<dbReference type="InterPro" id="IPR013107">
    <property type="entry name" value="Acyl-CoA_DH_C"/>
</dbReference>
<dbReference type="Gene3D" id="1.20.140.10">
    <property type="entry name" value="Butyryl-CoA Dehydrogenase, subunit A, domain 3"/>
    <property type="match status" value="1"/>
</dbReference>
<evidence type="ECO:0000256" key="3">
    <source>
        <dbReference type="ARBA" id="ARBA00022643"/>
    </source>
</evidence>
<dbReference type="SUPFAM" id="SSF56645">
    <property type="entry name" value="Acyl-CoA dehydrogenase NM domain-like"/>
    <property type="match status" value="1"/>
</dbReference>
<evidence type="ECO:0000256" key="11">
    <source>
        <dbReference type="ARBA" id="ARBA00047859"/>
    </source>
</evidence>
<comment type="catalytic activity">
    <reaction evidence="11">
        <text>dibenzothiophene + FMNH2 + O2 = dibenzothiophene 5-oxide + FMN + H2O + H(+)</text>
        <dbReference type="Rhea" id="RHEA:49076"/>
        <dbReference type="ChEBI" id="CHEBI:15377"/>
        <dbReference type="ChEBI" id="CHEBI:15378"/>
        <dbReference type="ChEBI" id="CHEBI:15379"/>
        <dbReference type="ChEBI" id="CHEBI:23681"/>
        <dbReference type="ChEBI" id="CHEBI:23683"/>
        <dbReference type="ChEBI" id="CHEBI:57618"/>
        <dbReference type="ChEBI" id="CHEBI:58210"/>
    </reaction>
</comment>
<dbReference type="InterPro" id="IPR013786">
    <property type="entry name" value="AcylCoA_DH/ox_N"/>
</dbReference>
<keyword evidence="2" id="KW-0285">Flavoprotein</keyword>
<dbReference type="Pfam" id="PF02770">
    <property type="entry name" value="Acyl-CoA_dh_M"/>
    <property type="match status" value="1"/>
</dbReference>
<protein>
    <recommendedName>
        <fullName evidence="10">Dibenzothiophene monooxygenase</fullName>
        <ecNumber evidence="9">1.14.14.21</ecNumber>
    </recommendedName>
</protein>
<proteinExistence type="inferred from homology"/>
<dbReference type="Pfam" id="PF02771">
    <property type="entry name" value="Acyl-CoA_dh_N"/>
    <property type="match status" value="1"/>
</dbReference>
<accession>A0ABX2KHD2</accession>
<keyword evidence="3" id="KW-0288">FMN</keyword>
<dbReference type="RefSeq" id="WP_174470501.1">
    <property type="nucleotide sequence ID" value="NZ_WHOS01000007.1"/>
</dbReference>
<dbReference type="EC" id="1.14.14.21" evidence="9"/>
<evidence type="ECO:0000259" key="15">
    <source>
        <dbReference type="Pfam" id="PF02771"/>
    </source>
</evidence>
<dbReference type="InterPro" id="IPR006091">
    <property type="entry name" value="Acyl-CoA_Oxase/DH_mid-dom"/>
</dbReference>
<evidence type="ECO:0000256" key="13">
    <source>
        <dbReference type="ARBA" id="ARBA00049456"/>
    </source>
</evidence>
<evidence type="ECO:0000313" key="17">
    <source>
        <dbReference type="EMBL" id="NUA99183.1"/>
    </source>
</evidence>
<evidence type="ECO:0000256" key="8">
    <source>
        <dbReference type="ARBA" id="ARBA00034317"/>
    </source>
</evidence>
<keyword evidence="18" id="KW-1185">Reference proteome</keyword>
<sequence length="406" mass="43677">MSGPPVRDRAALVELSAEFGRRFATGAAARDLERRMPFEEISELARSGLLAARVPAAYGGPEVSMGEFARIVLNLSKGDPNIAQSAAATFPNVEKIRIYGSEAQKRRYFGLLLDGRRLNGNAAAERGGTRIGDMATRIVRDTGRESGRDDGGYRLDGRKYYTTGSLFAEFTLVTALLEGGRAAAVVPVDRAGVTVIDDWDGMGQRTTASGTMIFENVRLDEDEVMPIPDYGRRRTYEGAFAQLLHSALDTGIALAALEDAVAYGRTHARPLPEAGVGRAVEDPYVQYTVGEMAVLAHGAEALVGRAATVLDEAVRLFHRDGPADRPLGEASVAVAEAKFAASEASVKVSEMLYRIGGASATPRTLNLDRHWRNARTHTTHDPVAYKAKAIGNFYLTGALPPINTKI</sequence>
<evidence type="ECO:0000256" key="10">
    <source>
        <dbReference type="ARBA" id="ARBA00034345"/>
    </source>
</evidence>
<comment type="similarity">
    <text evidence="8">Belongs to the DszC flavin monooxygenase family.</text>
</comment>
<comment type="caution">
    <text evidence="17">The sequence shown here is derived from an EMBL/GenBank/DDBJ whole genome shotgun (WGS) entry which is preliminary data.</text>
</comment>